<keyword evidence="1" id="KW-0472">Membrane</keyword>
<feature type="transmembrane region" description="Helical" evidence="1">
    <location>
        <begin position="12"/>
        <end position="33"/>
    </location>
</feature>
<keyword evidence="1" id="KW-0812">Transmembrane</keyword>
<proteinExistence type="predicted"/>
<reference evidence="2" key="1">
    <citation type="journal article" date="2021" name="Proc. Natl. Acad. Sci. U.S.A.">
        <title>A Catalog of Tens of Thousands of Viruses from Human Metagenomes Reveals Hidden Associations with Chronic Diseases.</title>
        <authorList>
            <person name="Tisza M.J."/>
            <person name="Buck C.B."/>
        </authorList>
    </citation>
    <scope>NUCLEOTIDE SEQUENCE</scope>
    <source>
        <strain evidence="2">CtbQZ1</strain>
    </source>
</reference>
<dbReference type="EMBL" id="BK015881">
    <property type="protein sequence ID" value="DAD71343.1"/>
    <property type="molecule type" value="Genomic_DNA"/>
</dbReference>
<protein>
    <submittedName>
        <fullName evidence="2">Uncharacterized protein</fullName>
    </submittedName>
</protein>
<accession>A0A8S5LNB9</accession>
<evidence type="ECO:0000256" key="1">
    <source>
        <dbReference type="SAM" id="Phobius"/>
    </source>
</evidence>
<name>A0A8S5LNB9_9CAUD</name>
<organism evidence="2">
    <name type="scientific">Siphoviridae sp. ctbQZ1</name>
    <dbReference type="NCBI Taxonomy" id="2827581"/>
    <lineage>
        <taxon>Viruses</taxon>
        <taxon>Duplodnaviria</taxon>
        <taxon>Heunggongvirae</taxon>
        <taxon>Uroviricota</taxon>
        <taxon>Caudoviricetes</taxon>
    </lineage>
</organism>
<evidence type="ECO:0000313" key="2">
    <source>
        <dbReference type="EMBL" id="DAD71343.1"/>
    </source>
</evidence>
<keyword evidence="1" id="KW-1133">Transmembrane helix</keyword>
<sequence>MRSSASPTSNLYFSIAHLPFYIDFLKSIILFLSGKVKKNISKKSDICY</sequence>